<accession>A0A1F5N826</accession>
<dbReference type="Proteomes" id="UP000177610">
    <property type="component" value="Unassembled WGS sequence"/>
</dbReference>
<dbReference type="AlphaFoldDB" id="A0A1F5N826"/>
<name>A0A1F5N826_9BACT</name>
<feature type="transmembrane region" description="Helical" evidence="1">
    <location>
        <begin position="39"/>
        <end position="56"/>
    </location>
</feature>
<gene>
    <name evidence="2" type="ORF">A2717_03845</name>
</gene>
<protein>
    <submittedName>
        <fullName evidence="2">Uncharacterized protein</fullName>
    </submittedName>
</protein>
<sequence length="96" mass="10893">MKSLRVLFVIVILILAFTFIQLIPIRFHLQFGTLYLEELYGPTCAAIGGVYYGWPFDFYYNSMCGVDYINIISFGINIAVFLVSALIIGKLAIKRT</sequence>
<evidence type="ECO:0000313" key="2">
    <source>
        <dbReference type="EMBL" id="OGE73733.1"/>
    </source>
</evidence>
<feature type="transmembrane region" description="Helical" evidence="1">
    <location>
        <begin position="68"/>
        <end position="93"/>
    </location>
</feature>
<evidence type="ECO:0000256" key="1">
    <source>
        <dbReference type="SAM" id="Phobius"/>
    </source>
</evidence>
<keyword evidence="1" id="KW-0472">Membrane</keyword>
<evidence type="ECO:0000313" key="3">
    <source>
        <dbReference type="Proteomes" id="UP000177610"/>
    </source>
</evidence>
<keyword evidence="1" id="KW-1133">Transmembrane helix</keyword>
<organism evidence="2 3">
    <name type="scientific">Candidatus Doudnabacteria bacterium RIFCSPHIGHO2_01_FULL_41_86</name>
    <dbReference type="NCBI Taxonomy" id="1817821"/>
    <lineage>
        <taxon>Bacteria</taxon>
        <taxon>Candidatus Doudnaibacteriota</taxon>
    </lineage>
</organism>
<comment type="caution">
    <text evidence="2">The sequence shown here is derived from an EMBL/GenBank/DDBJ whole genome shotgun (WGS) entry which is preliminary data.</text>
</comment>
<reference evidence="2 3" key="1">
    <citation type="journal article" date="2016" name="Nat. Commun.">
        <title>Thousands of microbial genomes shed light on interconnected biogeochemical processes in an aquifer system.</title>
        <authorList>
            <person name="Anantharaman K."/>
            <person name="Brown C.T."/>
            <person name="Hug L.A."/>
            <person name="Sharon I."/>
            <person name="Castelle C.J."/>
            <person name="Probst A.J."/>
            <person name="Thomas B.C."/>
            <person name="Singh A."/>
            <person name="Wilkins M.J."/>
            <person name="Karaoz U."/>
            <person name="Brodie E.L."/>
            <person name="Williams K.H."/>
            <person name="Hubbard S.S."/>
            <person name="Banfield J.F."/>
        </authorList>
    </citation>
    <scope>NUCLEOTIDE SEQUENCE [LARGE SCALE GENOMIC DNA]</scope>
</reference>
<proteinExistence type="predicted"/>
<feature type="transmembrane region" description="Helical" evidence="1">
    <location>
        <begin position="6"/>
        <end position="27"/>
    </location>
</feature>
<keyword evidence="1" id="KW-0812">Transmembrane</keyword>
<dbReference type="EMBL" id="MFEH01000005">
    <property type="protein sequence ID" value="OGE73733.1"/>
    <property type="molecule type" value="Genomic_DNA"/>
</dbReference>
<dbReference type="STRING" id="1817821.A2717_03845"/>